<dbReference type="EMBL" id="SUMG01000001">
    <property type="protein sequence ID" value="NBG87175.1"/>
    <property type="molecule type" value="Genomic_DNA"/>
</dbReference>
<dbReference type="Gene3D" id="3.40.50.620">
    <property type="entry name" value="HUPs"/>
    <property type="match status" value="1"/>
</dbReference>
<keyword evidence="2" id="KW-1185">Reference proteome</keyword>
<dbReference type="PANTHER" id="PTHR38657">
    <property type="entry name" value="SLR1343 PROTEIN"/>
    <property type="match status" value="1"/>
</dbReference>
<dbReference type="InterPro" id="IPR052551">
    <property type="entry name" value="UV-DNA_repair_photolyase"/>
</dbReference>
<dbReference type="AlphaFoldDB" id="A0AA43XHZ3"/>
<gene>
    <name evidence="1" type="ORF">ISALK_01545</name>
</gene>
<proteinExistence type="predicted"/>
<dbReference type="RefSeq" id="WP_160718467.1">
    <property type="nucleotide sequence ID" value="NZ_SUMG01000001.1"/>
</dbReference>
<dbReference type="InterPro" id="IPR014729">
    <property type="entry name" value="Rossmann-like_a/b/a_fold"/>
</dbReference>
<comment type="caution">
    <text evidence="1">The sequence shown here is derived from an EMBL/GenBank/DDBJ whole genome shotgun (WGS) entry which is preliminary data.</text>
</comment>
<protein>
    <submittedName>
        <fullName evidence="1">Cryptochrome/photolyase family protein</fullName>
    </submittedName>
</protein>
<dbReference type="SUPFAM" id="SSF48173">
    <property type="entry name" value="Cryptochrome/photolyase FAD-binding domain"/>
    <property type="match status" value="1"/>
</dbReference>
<evidence type="ECO:0000313" key="1">
    <source>
        <dbReference type="EMBL" id="NBG87175.1"/>
    </source>
</evidence>
<accession>A0AA43XHZ3</accession>
<dbReference type="Gene3D" id="1.25.40.80">
    <property type="match status" value="1"/>
</dbReference>
<dbReference type="InterPro" id="IPR036134">
    <property type="entry name" value="Crypto/Photolyase_FAD-like_sf"/>
</dbReference>
<dbReference type="Pfam" id="PF04244">
    <property type="entry name" value="DPRP"/>
    <property type="match status" value="2"/>
</dbReference>
<dbReference type="Proteomes" id="UP000449710">
    <property type="component" value="Unassembled WGS sequence"/>
</dbReference>
<dbReference type="PANTHER" id="PTHR38657:SF1">
    <property type="entry name" value="SLR1343 PROTEIN"/>
    <property type="match status" value="1"/>
</dbReference>
<dbReference type="Gene3D" id="1.10.10.1710">
    <property type="entry name" value="Deoxyribodipyrimidine photolyase-related"/>
    <property type="match status" value="1"/>
</dbReference>
<reference evidence="1 2" key="1">
    <citation type="submission" date="2019-04" db="EMBL/GenBank/DDBJ databases">
        <title>Isachenkonia alkalipeptolytica gen. nov. sp. nov. a new anaerobic, alkiliphilic organothrophic bacterium capable to reduce synthesized ferrihydrite isolated from a soda lake.</title>
        <authorList>
            <person name="Toshchakov S.V."/>
            <person name="Zavarzina D.G."/>
            <person name="Zhilina T.N."/>
            <person name="Kostrikina N.A."/>
            <person name="Kublanov I.V."/>
        </authorList>
    </citation>
    <scope>NUCLEOTIDE SEQUENCE [LARGE SCALE GENOMIC DNA]</scope>
    <source>
        <strain evidence="1 2">Z-1701</strain>
    </source>
</reference>
<dbReference type="Gene3D" id="1.10.579.10">
    <property type="entry name" value="DNA Cyclobutane Dipyrimidine Photolyase, subunit A, domain 3"/>
    <property type="match status" value="1"/>
</dbReference>
<name>A0AA43XHZ3_9CLOT</name>
<organism evidence="1 2">
    <name type="scientific">Isachenkonia alkalipeptolytica</name>
    <dbReference type="NCBI Taxonomy" id="2565777"/>
    <lineage>
        <taxon>Bacteria</taxon>
        <taxon>Bacillati</taxon>
        <taxon>Bacillota</taxon>
        <taxon>Clostridia</taxon>
        <taxon>Eubacteriales</taxon>
        <taxon>Clostridiaceae</taxon>
        <taxon>Isachenkonia</taxon>
    </lineage>
</organism>
<evidence type="ECO:0000313" key="2">
    <source>
        <dbReference type="Proteomes" id="UP000449710"/>
    </source>
</evidence>
<dbReference type="InterPro" id="IPR007357">
    <property type="entry name" value="PhrB-like"/>
</dbReference>
<sequence length="540" mass="63320">MKTLWILGDQLNKELAGFKEIDPKKDIVLMIESKERSRLRRVHKQKVVLIFSAMRHFARDLIAEGYRVDYREAPSFTKGLEEHFNKYNSTTCLVHEPTDYFISKLFDQKINSIDKLTKDVLDKDFSSSSKIKFEENFSKMYDLIDFKLLSEEPLFLVPKKDWGNYLTKNESWKQDKVYRRLRKEFNILMDGDRPLGCKWSYDTENRKPPKEGLHFEEAIKFIPDRITREVMAKIQEEYSDYFGETDSFSWPVTRKEALEALNHFIDRRLKTYGDYQDAMLTENPLMSHSLLSGAINIGLITPKEVIDKAESAYHQKKAPLPAVEGFIRQILGWREYVRGVYLRSMPKYEKVNYFGHQRSLPEYFWTGKTDLHCVATAVMEVKKSGYNHHIQRLMVLGNWANLLRIRPQEVSEWFLEVYADAYEWVVLPNVLGMALYADGGLMSTKPYVSSGKYIQRMSNYCDSCHYDINDKAGEKACPFHALYWTFLEDHRGLLGSNPRMRLMYANWDRQKEENRDALLKKGRELLKEAKAESPTSSYSG</sequence>